<accession>A0A0B7FZF0</accession>
<dbReference type="EMBL" id="LN679178">
    <property type="protein sequence ID" value="CEL63060.1"/>
    <property type="molecule type" value="Genomic_DNA"/>
</dbReference>
<keyword evidence="3" id="KW-1185">Reference proteome</keyword>
<evidence type="ECO:0000313" key="2">
    <source>
        <dbReference type="EMBL" id="CEL63060.1"/>
    </source>
</evidence>
<name>A0A0B7FZF0_THACB</name>
<dbReference type="Proteomes" id="UP000059188">
    <property type="component" value="Unassembled WGS sequence"/>
</dbReference>
<feature type="compositionally biased region" description="Low complexity" evidence="1">
    <location>
        <begin position="46"/>
        <end position="57"/>
    </location>
</feature>
<dbReference type="AlphaFoldDB" id="A0A0B7FZF0"/>
<feature type="compositionally biased region" description="Low complexity" evidence="1">
    <location>
        <begin position="65"/>
        <end position="79"/>
    </location>
</feature>
<sequence>MATFATPISVSPMAARLGYLVDLQKAEDSYAEAWWTRSRPRRSSSGRRSPLRGSFSSDVAPALDSSSELPSPSSSFPSTPAEYVQEYFDRVQKNRETYNLAWSTAVEKRILHVHDPHDPATKLNFHTRSSNLLAAQLDAFENREVVRETYYDAWSSSSLGRTLSVHEPHDPAIKIASTSTDTSLLAAQLQASAERKAREDAYDEAWIDTSNNRLLRAGRSRKSATTIASQNTVTNTLAAQLRAAEDEALKEQAYVDAWLRYREITRYAHSIDAWKSHHLEQLRKENEYYNAWYDAAKKLILPKPKSPTKSKVLISQMAMFQDIHTREEQYNEAWTTYGQRHSAMAPPPVRAPRRRSRASFSRSPRSAFMRRLPGDVASPEVPMLGFSAIDGIEGDQEYIKTWADKMKTTTITPANSLLLTNPPRTHVIPSSPKPKKRSEKAHFKWPEGLTETEKAGLTTRGNLQPYLSTLLGKIVSFEFVGQSELSISPDEASVDVPMRLVRRANLKCQNEVVCKVRASVSITSPPTARRYAQDPLPLFDALRNLGHAAVIQLDQVGVSPIERETGRQSIWRKYSVVSGAFRCEVKETFADRRVFSKDGYDFGKKVLIKNGLIMSPDGTDYLSVPL</sequence>
<organism evidence="2 3">
    <name type="scientific">Thanatephorus cucumeris (strain AG1-IB / isolate 7/3/14)</name>
    <name type="common">Lettuce bottom rot fungus</name>
    <name type="synonym">Rhizoctonia solani</name>
    <dbReference type="NCBI Taxonomy" id="1108050"/>
    <lineage>
        <taxon>Eukaryota</taxon>
        <taxon>Fungi</taxon>
        <taxon>Dikarya</taxon>
        <taxon>Basidiomycota</taxon>
        <taxon>Agaricomycotina</taxon>
        <taxon>Agaricomycetes</taxon>
        <taxon>Cantharellales</taxon>
        <taxon>Ceratobasidiaceae</taxon>
        <taxon>Rhizoctonia</taxon>
        <taxon>Rhizoctonia solani AG-1</taxon>
    </lineage>
</organism>
<feature type="region of interest" description="Disordered" evidence="1">
    <location>
        <begin position="341"/>
        <end position="365"/>
    </location>
</feature>
<evidence type="ECO:0000256" key="1">
    <source>
        <dbReference type="SAM" id="MobiDB-lite"/>
    </source>
</evidence>
<gene>
    <name evidence="2" type="ORF">RSOLAG1IB_10684</name>
</gene>
<dbReference type="InterPro" id="IPR028978">
    <property type="entry name" value="Chorismate_lyase_/UTRA_dom_sf"/>
</dbReference>
<feature type="region of interest" description="Disordered" evidence="1">
    <location>
        <begin position="35"/>
        <end position="79"/>
    </location>
</feature>
<protein>
    <submittedName>
        <fullName evidence="2">Uncharacterized protein</fullName>
    </submittedName>
</protein>
<evidence type="ECO:0000313" key="3">
    <source>
        <dbReference type="Proteomes" id="UP000059188"/>
    </source>
</evidence>
<dbReference type="OrthoDB" id="3221204at2759"/>
<reference evidence="2 3" key="1">
    <citation type="submission" date="2014-11" db="EMBL/GenBank/DDBJ databases">
        <authorList>
            <person name="Wibberg Daniel"/>
        </authorList>
    </citation>
    <scope>NUCLEOTIDE SEQUENCE [LARGE SCALE GENOMIC DNA]</scope>
    <source>
        <strain evidence="2">Rhizoctonia solani AG1-IB 7/3/14</strain>
    </source>
</reference>
<feature type="region of interest" description="Disordered" evidence="1">
    <location>
        <begin position="415"/>
        <end position="441"/>
    </location>
</feature>
<dbReference type="Gene3D" id="3.40.1410.10">
    <property type="entry name" value="Chorismate lyase-like"/>
    <property type="match status" value="1"/>
</dbReference>
<proteinExistence type="predicted"/>